<dbReference type="PIRSF" id="PIRSF016516">
    <property type="entry name" value="Allantoicase"/>
    <property type="match status" value="1"/>
</dbReference>
<dbReference type="InterPro" id="IPR015908">
    <property type="entry name" value="Allantoicase_dom"/>
</dbReference>
<evidence type="ECO:0000313" key="3">
    <source>
        <dbReference type="EMBL" id="KAJ3252180.1"/>
    </source>
</evidence>
<sequence length="354" mass="40050">MFNPAEYPDLACADNGGRILFATDDFFAVCENLIAPQEPVWDPNTYTPEGKEMDGWETRRKRTLGHDWCIIQLGLPGQIKGFDIDTAWFTGNNVPGCSIQAYCGELDLKRVSKRGSAAPKEEIERIGNLTKDWVTLCQTKLSPGVPETRHTLVEIQNQKRWTHLRLNLYPDGGIARLRVYGTVLPDWSKMPKQIIDVASLQYGGKAIKWSNAHYGNPMRLLATARSTGMHDGWETARNPNRPPVFKLGNDGMIEMVGKDWAIIKLGHEATIKKVIVDTNHYKGNYPESCMIECSTDSQQWKPLLKRVKLTAHAEHEFKVEPNSNVSYIRLTMYPDGGISRLRVFGDWFSLNSKL</sequence>
<protein>
    <recommendedName>
        <fullName evidence="2">Allantoicase domain-containing protein</fullName>
    </recommendedName>
</protein>
<name>A0AAD5Y538_9FUNG</name>
<dbReference type="NCBIfam" id="TIGR02961">
    <property type="entry name" value="allantoicase"/>
    <property type="match status" value="1"/>
</dbReference>
<dbReference type="Pfam" id="PF03561">
    <property type="entry name" value="Allantoicase"/>
    <property type="match status" value="2"/>
</dbReference>
<dbReference type="GO" id="GO:0000256">
    <property type="term" value="P:allantoin catabolic process"/>
    <property type="evidence" value="ECO:0007669"/>
    <property type="project" value="InterPro"/>
</dbReference>
<dbReference type="Gene3D" id="2.60.120.260">
    <property type="entry name" value="Galactose-binding domain-like"/>
    <property type="match status" value="2"/>
</dbReference>
<keyword evidence="4" id="KW-1185">Reference proteome</keyword>
<comment type="similarity">
    <text evidence="1">Belongs to the allantoicase family.</text>
</comment>
<dbReference type="PANTHER" id="PTHR12045:SF3">
    <property type="entry name" value="INACTIVE ALLANTOICASE-RELATED"/>
    <property type="match status" value="1"/>
</dbReference>
<dbReference type="Proteomes" id="UP001210925">
    <property type="component" value="Unassembled WGS sequence"/>
</dbReference>
<dbReference type="GO" id="GO:0004037">
    <property type="term" value="F:allantoicase activity"/>
    <property type="evidence" value="ECO:0007669"/>
    <property type="project" value="InterPro"/>
</dbReference>
<feature type="domain" description="Allantoicase" evidence="2">
    <location>
        <begin position="16"/>
        <end position="183"/>
    </location>
</feature>
<dbReference type="InterPro" id="IPR008979">
    <property type="entry name" value="Galactose-bd-like_sf"/>
</dbReference>
<evidence type="ECO:0000259" key="2">
    <source>
        <dbReference type="Pfam" id="PF03561"/>
    </source>
</evidence>
<dbReference type="SUPFAM" id="SSF49785">
    <property type="entry name" value="Galactose-binding domain-like"/>
    <property type="match status" value="2"/>
</dbReference>
<dbReference type="AlphaFoldDB" id="A0AAD5Y538"/>
<gene>
    <name evidence="3" type="ORF">HK103_001791</name>
</gene>
<evidence type="ECO:0000313" key="4">
    <source>
        <dbReference type="Proteomes" id="UP001210925"/>
    </source>
</evidence>
<dbReference type="EMBL" id="JADGKB010000151">
    <property type="protein sequence ID" value="KAJ3252180.1"/>
    <property type="molecule type" value="Genomic_DNA"/>
</dbReference>
<proteinExistence type="inferred from homology"/>
<dbReference type="HAMAP" id="MF_00813">
    <property type="entry name" value="Allantoicase"/>
    <property type="match status" value="1"/>
</dbReference>
<accession>A0AAD5Y538</accession>
<feature type="domain" description="Allantoicase" evidence="2">
    <location>
        <begin position="203"/>
        <end position="346"/>
    </location>
</feature>
<comment type="caution">
    <text evidence="3">The sequence shown here is derived from an EMBL/GenBank/DDBJ whole genome shotgun (WGS) entry which is preliminary data.</text>
</comment>
<dbReference type="InterPro" id="IPR005164">
    <property type="entry name" value="Allantoicase"/>
</dbReference>
<reference evidence="3" key="1">
    <citation type="submission" date="2020-05" db="EMBL/GenBank/DDBJ databases">
        <title>Phylogenomic resolution of chytrid fungi.</title>
        <authorList>
            <person name="Stajich J.E."/>
            <person name="Amses K."/>
            <person name="Simmons R."/>
            <person name="Seto K."/>
            <person name="Myers J."/>
            <person name="Bonds A."/>
            <person name="Quandt C.A."/>
            <person name="Barry K."/>
            <person name="Liu P."/>
            <person name="Grigoriev I."/>
            <person name="Longcore J.E."/>
            <person name="James T.Y."/>
        </authorList>
    </citation>
    <scope>NUCLEOTIDE SEQUENCE</scope>
    <source>
        <strain evidence="3">PLAUS21</strain>
    </source>
</reference>
<dbReference type="PANTHER" id="PTHR12045">
    <property type="entry name" value="ALLANTOICASE"/>
    <property type="match status" value="1"/>
</dbReference>
<evidence type="ECO:0000256" key="1">
    <source>
        <dbReference type="ARBA" id="ARBA00009242"/>
    </source>
</evidence>
<organism evidence="3 4">
    <name type="scientific">Boothiomyces macroporosus</name>
    <dbReference type="NCBI Taxonomy" id="261099"/>
    <lineage>
        <taxon>Eukaryota</taxon>
        <taxon>Fungi</taxon>
        <taxon>Fungi incertae sedis</taxon>
        <taxon>Chytridiomycota</taxon>
        <taxon>Chytridiomycota incertae sedis</taxon>
        <taxon>Chytridiomycetes</taxon>
        <taxon>Rhizophydiales</taxon>
        <taxon>Terramycetaceae</taxon>
        <taxon>Boothiomyces</taxon>
    </lineage>
</organism>